<proteinExistence type="inferred from homology"/>
<feature type="transmembrane region" description="Helical" evidence="9">
    <location>
        <begin position="328"/>
        <end position="349"/>
    </location>
</feature>
<feature type="transmembrane region" description="Helical" evidence="9">
    <location>
        <begin position="155"/>
        <end position="180"/>
    </location>
</feature>
<dbReference type="EMBL" id="PUHZ01000014">
    <property type="protein sequence ID" value="PQO45423.1"/>
    <property type="molecule type" value="Genomic_DNA"/>
</dbReference>
<feature type="domain" description="Bacterial sugar transferase" evidence="10">
    <location>
        <begin position="323"/>
        <end position="520"/>
    </location>
</feature>
<organism evidence="11 12">
    <name type="scientific">Blastopirellula marina</name>
    <dbReference type="NCBI Taxonomy" id="124"/>
    <lineage>
        <taxon>Bacteria</taxon>
        <taxon>Pseudomonadati</taxon>
        <taxon>Planctomycetota</taxon>
        <taxon>Planctomycetia</taxon>
        <taxon>Pirellulales</taxon>
        <taxon>Pirellulaceae</taxon>
        <taxon>Blastopirellula</taxon>
    </lineage>
</organism>
<protein>
    <submittedName>
        <fullName evidence="11">Undecaprenyl-phosphate galactose phosphotransferase WbaP</fullName>
    </submittedName>
</protein>
<evidence type="ECO:0000256" key="9">
    <source>
        <dbReference type="SAM" id="Phobius"/>
    </source>
</evidence>
<evidence type="ECO:0000256" key="7">
    <source>
        <dbReference type="ARBA" id="ARBA00022989"/>
    </source>
</evidence>
<keyword evidence="7 9" id="KW-1133">Transmembrane helix</keyword>
<evidence type="ECO:0000256" key="8">
    <source>
        <dbReference type="ARBA" id="ARBA00023136"/>
    </source>
</evidence>
<evidence type="ECO:0000256" key="4">
    <source>
        <dbReference type="ARBA" id="ARBA00022475"/>
    </source>
</evidence>
<evidence type="ECO:0000256" key="3">
    <source>
        <dbReference type="ARBA" id="ARBA00006464"/>
    </source>
</evidence>
<feature type="transmembrane region" description="Helical" evidence="9">
    <location>
        <begin position="131"/>
        <end position="149"/>
    </location>
</feature>
<dbReference type="Proteomes" id="UP000237819">
    <property type="component" value="Unassembled WGS sequence"/>
</dbReference>
<sequence>MANEGSVALAPERIESRVSAPLVSERHLYRAEPHGASISNGMEEAMARRLADLSLKQSFLFGLPLMAVDFAFMWLTVFCVGYLEAMWLAPPYAGVSFTIANLASSLLVLVAYCSGLYPAIGMTSVIEFRNLVKAAGVSMVACSSIAFFAGTQSDVLFYLVLGIVSLPILLFVLPSARFVVRSFMTRFSWWGAPTLIYASPTHARYLVGHLRSMAERGLRPAGILISSDQYWDAHSKDIGYPVFDVRDATASALGLNATWVLCSEDHDGQNSFEIPPSLDLIPHRIVLSQKNPVGLWGERQCIGLGGGVRLQSRCPDTFRCMVKRAFDLFVAITALTLLSPFLVAIILLIRLGSPGPVFYGQKRVGRFGSEFTAWKFRTMRVNADQFLEECLQNNKALREEWEATHKLKSDPRVTWVGRFLRKTSLDELPQLWNILVGQMSVVGPRPIVNSEQYDRTYIVDYPNAYAAYVSVRPGLTGMWQISCRNRGTYEMRIHWDMYYIHNWSLWLDLYITLRTVRTVFLREGAY</sequence>
<evidence type="ECO:0000313" key="11">
    <source>
        <dbReference type="EMBL" id="PQO45423.1"/>
    </source>
</evidence>
<dbReference type="InterPro" id="IPR003362">
    <property type="entry name" value="Bact_transf"/>
</dbReference>
<evidence type="ECO:0000256" key="5">
    <source>
        <dbReference type="ARBA" id="ARBA00022679"/>
    </source>
</evidence>
<keyword evidence="8 9" id="KW-0472">Membrane</keyword>
<evidence type="ECO:0000259" key="10">
    <source>
        <dbReference type="Pfam" id="PF02397"/>
    </source>
</evidence>
<feature type="transmembrane region" description="Helical" evidence="9">
    <location>
        <begin position="95"/>
        <end position="119"/>
    </location>
</feature>
<dbReference type="PANTHER" id="PTHR30576">
    <property type="entry name" value="COLANIC BIOSYNTHESIS UDP-GLUCOSE LIPID CARRIER TRANSFERASE"/>
    <property type="match status" value="1"/>
</dbReference>
<dbReference type="InterPro" id="IPR017475">
    <property type="entry name" value="EPS_sugar_tfrase"/>
</dbReference>
<keyword evidence="5 11" id="KW-0808">Transferase</keyword>
<evidence type="ECO:0000313" key="12">
    <source>
        <dbReference type="Proteomes" id="UP000237819"/>
    </source>
</evidence>
<dbReference type="AlphaFoldDB" id="A0A2S8GLV9"/>
<dbReference type="GO" id="GO:0016780">
    <property type="term" value="F:phosphotransferase activity, for other substituted phosphate groups"/>
    <property type="evidence" value="ECO:0007669"/>
    <property type="project" value="TreeGrafter"/>
</dbReference>
<evidence type="ECO:0000256" key="2">
    <source>
        <dbReference type="ARBA" id="ARBA00004236"/>
    </source>
</evidence>
<evidence type="ECO:0000256" key="6">
    <source>
        <dbReference type="ARBA" id="ARBA00022692"/>
    </source>
</evidence>
<name>A0A2S8GLV9_9BACT</name>
<comment type="subcellular location">
    <subcellularLocation>
        <location evidence="2">Cell membrane</location>
    </subcellularLocation>
    <subcellularLocation>
        <location evidence="1">Membrane</location>
        <topology evidence="1">Multi-pass membrane protein</topology>
    </subcellularLocation>
</comment>
<dbReference type="GO" id="GO:0005886">
    <property type="term" value="C:plasma membrane"/>
    <property type="evidence" value="ECO:0007669"/>
    <property type="project" value="UniProtKB-SubCell"/>
</dbReference>
<comment type="caution">
    <text evidence="11">The sequence shown here is derived from an EMBL/GenBank/DDBJ whole genome shotgun (WGS) entry which is preliminary data.</text>
</comment>
<feature type="transmembrane region" description="Helical" evidence="9">
    <location>
        <begin position="58"/>
        <end position="83"/>
    </location>
</feature>
<reference evidence="11 12" key="1">
    <citation type="submission" date="2018-02" db="EMBL/GenBank/DDBJ databases">
        <title>Comparative genomes isolates from brazilian mangrove.</title>
        <authorList>
            <person name="Araujo J.E."/>
            <person name="Taketani R.G."/>
            <person name="Silva M.C.P."/>
            <person name="Loureco M.V."/>
            <person name="Andreote F.D."/>
        </authorList>
    </citation>
    <scope>NUCLEOTIDE SEQUENCE [LARGE SCALE GENOMIC DNA]</scope>
    <source>
        <strain evidence="11 12">Nap-Phe MGV</strain>
    </source>
</reference>
<dbReference type="NCBIfam" id="TIGR03025">
    <property type="entry name" value="EPS_sugtrans"/>
    <property type="match status" value="1"/>
</dbReference>
<comment type="similarity">
    <text evidence="3">Belongs to the bacterial sugar transferase family.</text>
</comment>
<accession>A0A2S8GLV9</accession>
<evidence type="ECO:0000256" key="1">
    <source>
        <dbReference type="ARBA" id="ARBA00004141"/>
    </source>
</evidence>
<gene>
    <name evidence="11" type="ORF">C5Y93_13305</name>
</gene>
<dbReference type="Pfam" id="PF02397">
    <property type="entry name" value="Bac_transf"/>
    <property type="match status" value="1"/>
</dbReference>
<dbReference type="PANTHER" id="PTHR30576:SF4">
    <property type="entry name" value="UNDECAPRENYL-PHOSPHATE GALACTOSE PHOSPHOTRANSFERASE"/>
    <property type="match status" value="1"/>
</dbReference>
<keyword evidence="6 9" id="KW-0812">Transmembrane</keyword>
<keyword evidence="4" id="KW-1003">Cell membrane</keyword>